<evidence type="ECO:0000313" key="3">
    <source>
        <dbReference type="Proteomes" id="UP000002872"/>
    </source>
</evidence>
<reference evidence="2" key="1">
    <citation type="submission" date="2011-01" db="EMBL/GenBank/DDBJ databases">
        <title>The Genome Sequence of Nematocida parisii strain ERTm3.</title>
        <authorList>
            <consortium name="The Broad Institute Genome Sequencing Platform"/>
            <consortium name="The Broad Institute Genome Sequencing Center for Infectious Disease"/>
            <person name="Cuomo C."/>
            <person name="Troemel E."/>
            <person name="Young S.K."/>
            <person name="Zeng Q."/>
            <person name="Gargeya S."/>
            <person name="Fitzgerald M."/>
            <person name="Haas B."/>
            <person name="Abouelleil A."/>
            <person name="Alvarado L."/>
            <person name="Arachchi H.M."/>
            <person name="Berlin A."/>
            <person name="Chapman S.B."/>
            <person name="Gearin G."/>
            <person name="Goldberg J."/>
            <person name="Griggs A."/>
            <person name="Gujja S."/>
            <person name="Hansen M."/>
            <person name="Heiman D."/>
            <person name="Howarth C."/>
            <person name="Larimer J."/>
            <person name="Lui A."/>
            <person name="MacDonald P.J.P."/>
            <person name="McCowen C."/>
            <person name="Montmayeur A."/>
            <person name="Murphy C."/>
            <person name="Neiman D."/>
            <person name="Pearson M."/>
            <person name="Priest M."/>
            <person name="Roberts A."/>
            <person name="Saif S."/>
            <person name="Shea T."/>
            <person name="Sisk P."/>
            <person name="Stolte C."/>
            <person name="Sykes S."/>
            <person name="Wortman J."/>
            <person name="Nusbaum C."/>
            <person name="Birren B."/>
        </authorList>
    </citation>
    <scope>NUCLEOTIDE SEQUENCE</scope>
    <source>
        <strain evidence="2">ERTm3</strain>
    </source>
</reference>
<dbReference type="EMBL" id="GL870883">
    <property type="protein sequence ID" value="EIJ87387.1"/>
    <property type="molecule type" value="Genomic_DNA"/>
</dbReference>
<dbReference type="HOGENOM" id="CLU_2210681_0_0_1"/>
<dbReference type="OrthoDB" id="2188095at2759"/>
<dbReference type="VEuPathDB" id="MicrosporidiaDB:NEQG_02510"/>
<evidence type="ECO:0000256" key="1">
    <source>
        <dbReference type="SAM" id="MobiDB-lite"/>
    </source>
</evidence>
<protein>
    <submittedName>
        <fullName evidence="2">Uncharacterized protein</fullName>
    </submittedName>
</protein>
<feature type="region of interest" description="Disordered" evidence="1">
    <location>
        <begin position="1"/>
        <end position="20"/>
    </location>
</feature>
<sequence length="108" mass="12688">MPFDAFDEITQAEKSHTVHEQKEHIAAVKESLGHSLKKGSKIESLQDMYDKIERIEKEQEKSKKLVQISPEIIDQIKKYSMHPVVRRSADKRPPVEKYCRTLFDYTDE</sequence>
<feature type="compositionally biased region" description="Basic and acidic residues" evidence="1">
    <location>
        <begin position="11"/>
        <end position="20"/>
    </location>
</feature>
<evidence type="ECO:0000313" key="2">
    <source>
        <dbReference type="EMBL" id="EIJ87387.1"/>
    </source>
</evidence>
<dbReference type="AlphaFoldDB" id="I3EDU0"/>
<accession>I3EDU0</accession>
<keyword evidence="3" id="KW-1185">Reference proteome</keyword>
<dbReference type="InParanoid" id="I3EDU0"/>
<dbReference type="Proteomes" id="UP000002872">
    <property type="component" value="Unassembled WGS sequence"/>
</dbReference>
<proteinExistence type="predicted"/>
<organism evidence="2 3">
    <name type="scientific">Nematocida parisii (strain ERTm3)</name>
    <name type="common">Nematode killer fungus</name>
    <dbReference type="NCBI Taxonomy" id="935791"/>
    <lineage>
        <taxon>Eukaryota</taxon>
        <taxon>Fungi</taxon>
        <taxon>Fungi incertae sedis</taxon>
        <taxon>Microsporidia</taxon>
        <taxon>Nematocida</taxon>
    </lineage>
</organism>
<dbReference type="OMA" id="VHEQKEH"/>
<gene>
    <name evidence="2" type="ORF">NEQG_02510</name>
</gene>
<name>I3EDU0_NEMP3</name>